<evidence type="ECO:0000313" key="2">
    <source>
        <dbReference type="EMBL" id="EJX01256.1"/>
    </source>
</evidence>
<dbReference type="EMBL" id="AMCI01003030">
    <property type="protein sequence ID" value="EJX01256.1"/>
    <property type="molecule type" value="Genomic_DNA"/>
</dbReference>
<feature type="domain" description="PPM-type phosphatase" evidence="1">
    <location>
        <begin position="35"/>
        <end position="86"/>
    </location>
</feature>
<gene>
    <name evidence="2" type="ORF">EVA_10639</name>
</gene>
<dbReference type="Pfam" id="PF13672">
    <property type="entry name" value="PP2C_2"/>
    <property type="match status" value="1"/>
</dbReference>
<evidence type="ECO:0000259" key="1">
    <source>
        <dbReference type="Pfam" id="PF13672"/>
    </source>
</evidence>
<protein>
    <recommendedName>
        <fullName evidence="1">PPM-type phosphatase domain-containing protein</fullName>
    </recommendedName>
</protein>
<organism evidence="2">
    <name type="scientific">gut metagenome</name>
    <dbReference type="NCBI Taxonomy" id="749906"/>
    <lineage>
        <taxon>unclassified sequences</taxon>
        <taxon>metagenomes</taxon>
        <taxon>organismal metagenomes</taxon>
    </lineage>
</organism>
<dbReference type="InterPro" id="IPR001932">
    <property type="entry name" value="PPM-type_phosphatase-like_dom"/>
</dbReference>
<sequence length="95" mass="10592">MMLLTLLMVLKRLLSWIVVVMMIGTDMKVFSKSTIGEGHVKDGKPCQDYSLSDQAYDCSLSVIIVSDGHGGKPYFRSHIGSEKACVWPWIASRNL</sequence>
<reference evidence="2" key="1">
    <citation type="journal article" date="2012" name="PLoS ONE">
        <title>Gene sets for utilization of primary and secondary nutrition supplies in the distal gut of endangered iberian lynx.</title>
        <authorList>
            <person name="Alcaide M."/>
            <person name="Messina E."/>
            <person name="Richter M."/>
            <person name="Bargiela R."/>
            <person name="Peplies J."/>
            <person name="Huws S.A."/>
            <person name="Newbold C.J."/>
            <person name="Golyshin P.N."/>
            <person name="Simon M.A."/>
            <person name="Lopez G."/>
            <person name="Yakimov M.M."/>
            <person name="Ferrer M."/>
        </authorList>
    </citation>
    <scope>NUCLEOTIDE SEQUENCE</scope>
</reference>
<name>J9CMD1_9ZZZZ</name>
<proteinExistence type="predicted"/>
<comment type="caution">
    <text evidence="2">The sequence shown here is derived from an EMBL/GenBank/DDBJ whole genome shotgun (WGS) entry which is preliminary data.</text>
</comment>
<accession>J9CMD1</accession>
<dbReference type="AlphaFoldDB" id="J9CMD1"/>